<sequence length="195" mass="22543">MTGNAQDIPSEKKLRDFPITWLRKNLTIIIAHDIDHDGYPGYNDFMTIAQRLIKHGNVKGKAADDVIEFFRSYAKPPKDGARSEIMGKRSLGEFVTAAWKAEHNPGVIDLLRSKYSRMFKIFDLDSSGYITFDEYLVFWRVYDLDLRFAKMQFDYMDTDGDGKISEEEFVNAAVDYYTSLDADTPNRFYGPLINY</sequence>
<feature type="domain" description="EF-hand" evidence="2">
    <location>
        <begin position="153"/>
        <end position="179"/>
    </location>
</feature>
<dbReference type="OrthoDB" id="427950at2759"/>
<reference evidence="3" key="1">
    <citation type="submission" date="2022-03" db="EMBL/GenBank/DDBJ databases">
        <authorList>
            <person name="Martin C."/>
        </authorList>
    </citation>
    <scope>NUCLEOTIDE SEQUENCE</scope>
</reference>
<dbReference type="AlphaFoldDB" id="A0A8S4PUT0"/>
<organism evidence="3 4">
    <name type="scientific">Owenia fusiformis</name>
    <name type="common">Polychaete worm</name>
    <dbReference type="NCBI Taxonomy" id="6347"/>
    <lineage>
        <taxon>Eukaryota</taxon>
        <taxon>Metazoa</taxon>
        <taxon>Spiralia</taxon>
        <taxon>Lophotrochozoa</taxon>
        <taxon>Annelida</taxon>
        <taxon>Polychaeta</taxon>
        <taxon>Sedentaria</taxon>
        <taxon>Canalipalpata</taxon>
        <taxon>Sabellida</taxon>
        <taxon>Oweniida</taxon>
        <taxon>Oweniidae</taxon>
        <taxon>Owenia</taxon>
    </lineage>
</organism>
<dbReference type="Gene3D" id="1.10.238.10">
    <property type="entry name" value="EF-hand"/>
    <property type="match status" value="1"/>
</dbReference>
<gene>
    <name evidence="3" type="ORF">OFUS_LOCUS19878</name>
</gene>
<dbReference type="SUPFAM" id="SSF47473">
    <property type="entry name" value="EF-hand"/>
    <property type="match status" value="1"/>
</dbReference>
<dbReference type="PROSITE" id="PS50222">
    <property type="entry name" value="EF_HAND_2"/>
    <property type="match status" value="2"/>
</dbReference>
<feature type="domain" description="EF-hand" evidence="2">
    <location>
        <begin position="110"/>
        <end position="145"/>
    </location>
</feature>
<dbReference type="Proteomes" id="UP000749559">
    <property type="component" value="Unassembled WGS sequence"/>
</dbReference>
<dbReference type="GO" id="GO:0005509">
    <property type="term" value="F:calcium ion binding"/>
    <property type="evidence" value="ECO:0007669"/>
    <property type="project" value="InterPro"/>
</dbReference>
<dbReference type="CDD" id="cd00051">
    <property type="entry name" value="EFh"/>
    <property type="match status" value="1"/>
</dbReference>
<proteinExistence type="predicted"/>
<evidence type="ECO:0000313" key="4">
    <source>
        <dbReference type="Proteomes" id="UP000749559"/>
    </source>
</evidence>
<name>A0A8S4PUT0_OWEFU</name>
<dbReference type="SMART" id="SM00054">
    <property type="entry name" value="EFh"/>
    <property type="match status" value="2"/>
</dbReference>
<dbReference type="InterPro" id="IPR018247">
    <property type="entry name" value="EF_Hand_1_Ca_BS"/>
</dbReference>
<dbReference type="InterPro" id="IPR002048">
    <property type="entry name" value="EF_hand_dom"/>
</dbReference>
<comment type="caution">
    <text evidence="3">The sequence shown here is derived from an EMBL/GenBank/DDBJ whole genome shotgun (WGS) entry which is preliminary data.</text>
</comment>
<accession>A0A8S4PUT0</accession>
<dbReference type="EMBL" id="CAIIXF020000009">
    <property type="protein sequence ID" value="CAH1795318.1"/>
    <property type="molecule type" value="Genomic_DNA"/>
</dbReference>
<dbReference type="PROSITE" id="PS00018">
    <property type="entry name" value="EF_HAND_1"/>
    <property type="match status" value="2"/>
</dbReference>
<dbReference type="InterPro" id="IPR011992">
    <property type="entry name" value="EF-hand-dom_pair"/>
</dbReference>
<evidence type="ECO:0000313" key="3">
    <source>
        <dbReference type="EMBL" id="CAH1795318.1"/>
    </source>
</evidence>
<protein>
    <recommendedName>
        <fullName evidence="2">EF-hand domain-containing protein</fullName>
    </recommendedName>
</protein>
<evidence type="ECO:0000256" key="1">
    <source>
        <dbReference type="ARBA" id="ARBA00022837"/>
    </source>
</evidence>
<evidence type="ECO:0000259" key="2">
    <source>
        <dbReference type="PROSITE" id="PS50222"/>
    </source>
</evidence>
<keyword evidence="4" id="KW-1185">Reference proteome</keyword>
<dbReference type="Pfam" id="PF13499">
    <property type="entry name" value="EF-hand_7"/>
    <property type="match status" value="1"/>
</dbReference>
<keyword evidence="1" id="KW-0106">Calcium</keyword>